<keyword evidence="2" id="KW-1185">Reference proteome</keyword>
<name>A0A4C1YU87_EUMVA</name>
<gene>
    <name evidence="1" type="ORF">EVAR_63385_1</name>
</gene>
<dbReference type="EMBL" id="BGZK01001369">
    <property type="protein sequence ID" value="GBP78434.1"/>
    <property type="molecule type" value="Genomic_DNA"/>
</dbReference>
<comment type="caution">
    <text evidence="1">The sequence shown here is derived from an EMBL/GenBank/DDBJ whole genome shotgun (WGS) entry which is preliminary data.</text>
</comment>
<sequence length="139" mass="16105">MMKADKHIVTKIPPMHEFIASCTSDSEMTPILTEREVPPHRRQNSSRVGCVRPLSPLPLGRIGRWSGREIARSALSLARSAQAERDNESCFFVHVAGIHRFIRRYHVKRLMYISEAVEIRKDRTTWKYEVSTLYHCGKQ</sequence>
<dbReference type="Proteomes" id="UP000299102">
    <property type="component" value="Unassembled WGS sequence"/>
</dbReference>
<accession>A0A4C1YU87</accession>
<reference evidence="1 2" key="1">
    <citation type="journal article" date="2019" name="Commun. Biol.">
        <title>The bagworm genome reveals a unique fibroin gene that provides high tensile strength.</title>
        <authorList>
            <person name="Kono N."/>
            <person name="Nakamura H."/>
            <person name="Ohtoshi R."/>
            <person name="Tomita M."/>
            <person name="Numata K."/>
            <person name="Arakawa K."/>
        </authorList>
    </citation>
    <scope>NUCLEOTIDE SEQUENCE [LARGE SCALE GENOMIC DNA]</scope>
</reference>
<evidence type="ECO:0000313" key="1">
    <source>
        <dbReference type="EMBL" id="GBP78434.1"/>
    </source>
</evidence>
<organism evidence="1 2">
    <name type="scientific">Eumeta variegata</name>
    <name type="common">Bagworm moth</name>
    <name type="synonym">Eumeta japonica</name>
    <dbReference type="NCBI Taxonomy" id="151549"/>
    <lineage>
        <taxon>Eukaryota</taxon>
        <taxon>Metazoa</taxon>
        <taxon>Ecdysozoa</taxon>
        <taxon>Arthropoda</taxon>
        <taxon>Hexapoda</taxon>
        <taxon>Insecta</taxon>
        <taxon>Pterygota</taxon>
        <taxon>Neoptera</taxon>
        <taxon>Endopterygota</taxon>
        <taxon>Lepidoptera</taxon>
        <taxon>Glossata</taxon>
        <taxon>Ditrysia</taxon>
        <taxon>Tineoidea</taxon>
        <taxon>Psychidae</taxon>
        <taxon>Oiketicinae</taxon>
        <taxon>Eumeta</taxon>
    </lineage>
</organism>
<dbReference type="AlphaFoldDB" id="A0A4C1YU87"/>
<proteinExistence type="predicted"/>
<evidence type="ECO:0000313" key="2">
    <source>
        <dbReference type="Proteomes" id="UP000299102"/>
    </source>
</evidence>
<protein>
    <submittedName>
        <fullName evidence="1">Uncharacterized protein</fullName>
    </submittedName>
</protein>